<feature type="compositionally biased region" description="Basic and acidic residues" evidence="1">
    <location>
        <begin position="1"/>
        <end position="42"/>
    </location>
</feature>
<feature type="compositionally biased region" description="Basic and acidic residues" evidence="1">
    <location>
        <begin position="737"/>
        <end position="747"/>
    </location>
</feature>
<dbReference type="EMBL" id="AGWD01000010">
    <property type="protein sequence ID" value="ENN95069.1"/>
    <property type="molecule type" value="Genomic_DNA"/>
</dbReference>
<reference evidence="3 4" key="1">
    <citation type="journal article" date="2013" name="PLoS Genet.">
        <title>A gene transfer agent and a dynamic repertoire of secretion systems hold the keys to the explosive radiation of the emerging pathogen Bartonella.</title>
        <authorList>
            <person name="Guy L."/>
            <person name="Nystedt B."/>
            <person name="Toft C."/>
            <person name="Zaremba-Niedzwiedzka K."/>
            <person name="Berglund E.C."/>
            <person name="Granberg F."/>
            <person name="Naslund K."/>
            <person name="Eriksson A.S."/>
            <person name="Andersson S.G."/>
        </authorList>
    </citation>
    <scope>NUCLEOTIDE SEQUENCE [LARGE SCALE GENOMIC DNA]</scope>
    <source>
        <strain evidence="3">Tweed</strain>
    </source>
</reference>
<name>N6URY0_BARVB</name>
<dbReference type="Gene3D" id="3.30.70.1070">
    <property type="entry name" value="Sporulation related repeat"/>
    <property type="match status" value="1"/>
</dbReference>
<gene>
    <name evidence="3" type="ORF">BVtw_07690</name>
</gene>
<feature type="region of interest" description="Disordered" evidence="1">
    <location>
        <begin position="584"/>
        <end position="629"/>
    </location>
</feature>
<dbReference type="GO" id="GO:0042834">
    <property type="term" value="F:peptidoglycan binding"/>
    <property type="evidence" value="ECO:0007669"/>
    <property type="project" value="InterPro"/>
</dbReference>
<dbReference type="InterPro" id="IPR007730">
    <property type="entry name" value="SPOR-like_dom"/>
</dbReference>
<feature type="domain" description="SPOR" evidence="2">
    <location>
        <begin position="761"/>
        <end position="839"/>
    </location>
</feature>
<feature type="region of interest" description="Disordered" evidence="1">
    <location>
        <begin position="1"/>
        <end position="74"/>
    </location>
</feature>
<accession>N6URY0</accession>
<feature type="compositionally biased region" description="Polar residues" evidence="1">
    <location>
        <begin position="687"/>
        <end position="698"/>
    </location>
</feature>
<feature type="region of interest" description="Disordered" evidence="1">
    <location>
        <begin position="656"/>
        <end position="705"/>
    </location>
</feature>
<feature type="compositionally biased region" description="Polar residues" evidence="1">
    <location>
        <begin position="92"/>
        <end position="120"/>
    </location>
</feature>
<evidence type="ECO:0000313" key="3">
    <source>
        <dbReference type="EMBL" id="ENN95069.1"/>
    </source>
</evidence>
<dbReference type="HOGENOM" id="CLU_341512_0_0_5"/>
<comment type="caution">
    <text evidence="3">The sequence shown here is derived from an EMBL/GenBank/DDBJ whole genome shotgun (WGS) entry which is preliminary data.</text>
</comment>
<feature type="compositionally biased region" description="Low complexity" evidence="1">
    <location>
        <begin position="677"/>
        <end position="686"/>
    </location>
</feature>
<dbReference type="AlphaFoldDB" id="N6URY0"/>
<dbReference type="Proteomes" id="UP000014011">
    <property type="component" value="Unassembled WGS sequence"/>
</dbReference>
<organism evidence="3 4">
    <name type="scientific">Bartonella vinsonii subsp. berkhoffii str. Tweed</name>
    <dbReference type="NCBI Taxonomy" id="1094502"/>
    <lineage>
        <taxon>Bacteria</taxon>
        <taxon>Pseudomonadati</taxon>
        <taxon>Pseudomonadota</taxon>
        <taxon>Alphaproteobacteria</taxon>
        <taxon>Hyphomicrobiales</taxon>
        <taxon>Bartonellaceae</taxon>
        <taxon>Bartonella</taxon>
    </lineage>
</organism>
<dbReference type="Pfam" id="PF05036">
    <property type="entry name" value="SPOR"/>
    <property type="match status" value="1"/>
</dbReference>
<sequence length="840" mass="95434">MNHLLHADANHHVRKAMSDNDRKNSHEIKQDHEHKDPLERLTRIFNPNKQSGHQNDQSSLQTDQSIPHAPKASSYEDDFDLSFLEAEFENNLTNDLPNEPTSNAGPTPFFNKSEQNNFSSEEPHSSALNHDEEQILDELSPLPIPKNQSSQKKTPPISANPFFEKSHFNAQSENFFFDEMDKHDNREITPEPIEKTSPFPQTISQQRNTPIKQNYDDNQSFHDTPINHPYKVSADQEDWPTEYYNNVSSSMDTNVFSSSSDLIPEKKDIAKNETISGFPSSFNSTQMDKQSYLEGFSQEHYTADYPQFYEKESAKQEAYTGTTPEYRDAQNQYINSAENNSKQNNKEVSYQNNLNDMHPSSEPLSTQQRESFFAHNYTHRDTPPPNVDTYKFAEEIVEKTGPIMVPEVPYEAPEYDVPTDDLKEEFADIFNVGNVSAENFSRQQQQSEVFNEIFHQTMDIPKEDAYTNSQDQNANYAPTNNIGYNSSFSTENALYKGIDEIPTHASPSPSIKSSIVGKTLTKTIVLLILVTMGFFSYSHFFMPSQKNGNVPIIHADNTPFKFKQETTETKNDVAHNLDIYKQTTEQNEKQENTQQSLIDNSEQPEDLTELNQQETTSFSSSSLHESDVEDAVTEAINHTIPTREVQTVIVNQDGTVVLAPMRETERKATDEPEETTDQTTTDQSQDFSPVSSQDSDINNNKETEHNFTSAIDKIIAESTSPSKIEEKVIPVPSYAERNSERQRHADSRTTSPNRIVTQNTESYYVQLASQPTHALAKDSLKNIKSRFGFLIGTRPLNIQSALIPGKGTYYRVRIQTQNRNDAVSLCEDIKSSGGNCFITR</sequence>
<protein>
    <submittedName>
        <fullName evidence="3">Putative membrane protein</fullName>
    </submittedName>
</protein>
<evidence type="ECO:0000256" key="1">
    <source>
        <dbReference type="SAM" id="MobiDB-lite"/>
    </source>
</evidence>
<feature type="compositionally biased region" description="Polar residues" evidence="1">
    <location>
        <begin position="45"/>
        <end position="65"/>
    </location>
</feature>
<evidence type="ECO:0000313" key="4">
    <source>
        <dbReference type="Proteomes" id="UP000014011"/>
    </source>
</evidence>
<dbReference type="InterPro" id="IPR036680">
    <property type="entry name" value="SPOR-like_sf"/>
</dbReference>
<evidence type="ECO:0000259" key="2">
    <source>
        <dbReference type="Pfam" id="PF05036"/>
    </source>
</evidence>
<proteinExistence type="predicted"/>
<feature type="region of interest" description="Disordered" evidence="1">
    <location>
        <begin position="724"/>
        <end position="753"/>
    </location>
</feature>
<dbReference type="PATRIC" id="fig|1094502.3.peg.890"/>
<feature type="region of interest" description="Disordered" evidence="1">
    <location>
        <begin position="92"/>
        <end position="127"/>
    </location>
</feature>